<keyword evidence="17" id="KW-1185">Reference proteome</keyword>
<dbReference type="CDD" id="cd18570">
    <property type="entry name" value="ABC_6TM_PCAT1_LagD_like"/>
    <property type="match status" value="1"/>
</dbReference>
<dbReference type="GO" id="GO:0016887">
    <property type="term" value="F:ATP hydrolysis activity"/>
    <property type="evidence" value="ECO:0007669"/>
    <property type="project" value="InterPro"/>
</dbReference>
<evidence type="ECO:0000256" key="10">
    <source>
        <dbReference type="ARBA" id="ARBA00022989"/>
    </source>
</evidence>
<evidence type="ECO:0000259" key="13">
    <source>
        <dbReference type="PROSITE" id="PS50893"/>
    </source>
</evidence>
<evidence type="ECO:0000256" key="12">
    <source>
        <dbReference type="SAM" id="Phobius"/>
    </source>
</evidence>
<dbReference type="InterPro" id="IPR003439">
    <property type="entry name" value="ABC_transporter-like_ATP-bd"/>
</dbReference>
<feature type="domain" description="ABC transporter" evidence="13">
    <location>
        <begin position="493"/>
        <end position="728"/>
    </location>
</feature>
<keyword evidence="2" id="KW-0813">Transport</keyword>
<dbReference type="PROSITE" id="PS50990">
    <property type="entry name" value="PEPTIDASE_C39"/>
    <property type="match status" value="1"/>
</dbReference>
<gene>
    <name evidence="16" type="ORF">SAMN06265348_108129</name>
</gene>
<dbReference type="InterPro" id="IPR039421">
    <property type="entry name" value="Type_1_exporter"/>
</dbReference>
<dbReference type="InterPro" id="IPR005897">
    <property type="entry name" value="Pept_C39_ABC_bacteriocin"/>
</dbReference>
<organism evidence="16 17">
    <name type="scientific">Pedobacter westerhofensis</name>
    <dbReference type="NCBI Taxonomy" id="425512"/>
    <lineage>
        <taxon>Bacteria</taxon>
        <taxon>Pseudomonadati</taxon>
        <taxon>Bacteroidota</taxon>
        <taxon>Sphingobacteriia</taxon>
        <taxon>Sphingobacteriales</taxon>
        <taxon>Sphingobacteriaceae</taxon>
        <taxon>Pedobacter</taxon>
    </lineage>
</organism>
<dbReference type="Pfam" id="PF00005">
    <property type="entry name" value="ABC_tran"/>
    <property type="match status" value="1"/>
</dbReference>
<keyword evidence="7" id="KW-0378">Hydrolase</keyword>
<keyword evidence="11 12" id="KW-0472">Membrane</keyword>
<evidence type="ECO:0000256" key="7">
    <source>
        <dbReference type="ARBA" id="ARBA00022801"/>
    </source>
</evidence>
<proteinExistence type="predicted"/>
<dbReference type="PANTHER" id="PTHR43394">
    <property type="entry name" value="ATP-DEPENDENT PERMEASE MDL1, MITOCHONDRIAL"/>
    <property type="match status" value="1"/>
</dbReference>
<feature type="transmembrane region" description="Helical" evidence="12">
    <location>
        <begin position="317"/>
        <end position="335"/>
    </location>
</feature>
<evidence type="ECO:0000259" key="15">
    <source>
        <dbReference type="PROSITE" id="PS50990"/>
    </source>
</evidence>
<dbReference type="GO" id="GO:0043214">
    <property type="term" value="F:ABC-type bacteriocin transporter activity"/>
    <property type="evidence" value="ECO:0007669"/>
    <property type="project" value="InterPro"/>
</dbReference>
<name>A0A521EHJ0_9SPHI</name>
<dbReference type="InterPro" id="IPR027417">
    <property type="entry name" value="P-loop_NTPase"/>
</dbReference>
<dbReference type="SUPFAM" id="SSF52540">
    <property type="entry name" value="P-loop containing nucleoside triphosphate hydrolases"/>
    <property type="match status" value="1"/>
</dbReference>
<dbReference type="CDD" id="cd02418">
    <property type="entry name" value="Peptidase_C39B"/>
    <property type="match status" value="1"/>
</dbReference>
<keyword evidence="4" id="KW-0645">Protease</keyword>
<dbReference type="InterPro" id="IPR003593">
    <property type="entry name" value="AAA+_ATPase"/>
</dbReference>
<evidence type="ECO:0000256" key="8">
    <source>
        <dbReference type="ARBA" id="ARBA00022840"/>
    </source>
</evidence>
<reference evidence="16 17" key="1">
    <citation type="submission" date="2017-05" db="EMBL/GenBank/DDBJ databases">
        <authorList>
            <person name="Varghese N."/>
            <person name="Submissions S."/>
        </authorList>
    </citation>
    <scope>NUCLEOTIDE SEQUENCE [LARGE SCALE GENOMIC DNA]</scope>
    <source>
        <strain evidence="16 17">DSM 19036</strain>
    </source>
</reference>
<evidence type="ECO:0000256" key="11">
    <source>
        <dbReference type="ARBA" id="ARBA00023136"/>
    </source>
</evidence>
<dbReference type="EMBL" id="FXTN01000008">
    <property type="protein sequence ID" value="SMO83394.1"/>
    <property type="molecule type" value="Genomic_DNA"/>
</dbReference>
<keyword evidence="8 16" id="KW-0067">ATP-binding</keyword>
<keyword evidence="3" id="KW-1003">Cell membrane</keyword>
<dbReference type="Pfam" id="PF03412">
    <property type="entry name" value="Peptidase_C39"/>
    <property type="match status" value="1"/>
</dbReference>
<dbReference type="RefSeq" id="WP_142529283.1">
    <property type="nucleotide sequence ID" value="NZ_CBCSJO010000008.1"/>
</dbReference>
<dbReference type="GO" id="GO:0006508">
    <property type="term" value="P:proteolysis"/>
    <property type="evidence" value="ECO:0007669"/>
    <property type="project" value="UniProtKB-KW"/>
</dbReference>
<keyword evidence="10 12" id="KW-1133">Transmembrane helix</keyword>
<dbReference type="GO" id="GO:0005524">
    <property type="term" value="F:ATP binding"/>
    <property type="evidence" value="ECO:0007669"/>
    <property type="project" value="UniProtKB-KW"/>
</dbReference>
<feature type="transmembrane region" description="Helical" evidence="12">
    <location>
        <begin position="177"/>
        <end position="199"/>
    </location>
</feature>
<dbReference type="GO" id="GO:0015421">
    <property type="term" value="F:ABC-type oligopeptide transporter activity"/>
    <property type="evidence" value="ECO:0007669"/>
    <property type="project" value="TreeGrafter"/>
</dbReference>
<dbReference type="OrthoDB" id="9760358at2"/>
<dbReference type="GO" id="GO:0008234">
    <property type="term" value="F:cysteine-type peptidase activity"/>
    <property type="evidence" value="ECO:0007669"/>
    <property type="project" value="InterPro"/>
</dbReference>
<dbReference type="PROSITE" id="PS50929">
    <property type="entry name" value="ABC_TM1F"/>
    <property type="match status" value="1"/>
</dbReference>
<evidence type="ECO:0000313" key="17">
    <source>
        <dbReference type="Proteomes" id="UP000320300"/>
    </source>
</evidence>
<dbReference type="Gene3D" id="3.90.70.10">
    <property type="entry name" value="Cysteine proteinases"/>
    <property type="match status" value="1"/>
</dbReference>
<feature type="transmembrane region" description="Helical" evidence="12">
    <location>
        <begin position="214"/>
        <end position="232"/>
    </location>
</feature>
<evidence type="ECO:0000256" key="4">
    <source>
        <dbReference type="ARBA" id="ARBA00022670"/>
    </source>
</evidence>
<dbReference type="SMART" id="SM00382">
    <property type="entry name" value="AAA"/>
    <property type="match status" value="1"/>
</dbReference>
<protein>
    <submittedName>
        <fullName evidence="16">ATP-binding cassette, subfamily B</fullName>
    </submittedName>
</protein>
<feature type="transmembrane region" description="Helical" evidence="12">
    <location>
        <begin position="288"/>
        <end position="311"/>
    </location>
</feature>
<evidence type="ECO:0000256" key="3">
    <source>
        <dbReference type="ARBA" id="ARBA00022475"/>
    </source>
</evidence>
<evidence type="ECO:0000256" key="6">
    <source>
        <dbReference type="ARBA" id="ARBA00022741"/>
    </source>
</evidence>
<dbReference type="PROSITE" id="PS00211">
    <property type="entry name" value="ABC_TRANSPORTER_1"/>
    <property type="match status" value="1"/>
</dbReference>
<dbReference type="Pfam" id="PF00664">
    <property type="entry name" value="ABC_membrane"/>
    <property type="match status" value="1"/>
</dbReference>
<dbReference type="Proteomes" id="UP000320300">
    <property type="component" value="Unassembled WGS sequence"/>
</dbReference>
<dbReference type="PANTHER" id="PTHR43394:SF1">
    <property type="entry name" value="ATP-BINDING CASSETTE SUB-FAMILY B MEMBER 10, MITOCHONDRIAL"/>
    <property type="match status" value="1"/>
</dbReference>
<keyword evidence="5 12" id="KW-0812">Transmembrane</keyword>
<feature type="domain" description="ABC transmembrane type-1" evidence="14">
    <location>
        <begin position="181"/>
        <end position="460"/>
    </location>
</feature>
<dbReference type="Gene3D" id="3.40.50.300">
    <property type="entry name" value="P-loop containing nucleotide triphosphate hydrolases"/>
    <property type="match status" value="1"/>
</dbReference>
<keyword evidence="9" id="KW-1278">Translocase</keyword>
<dbReference type="GO" id="GO:0005886">
    <property type="term" value="C:plasma membrane"/>
    <property type="evidence" value="ECO:0007669"/>
    <property type="project" value="UniProtKB-SubCell"/>
</dbReference>
<evidence type="ECO:0000256" key="9">
    <source>
        <dbReference type="ARBA" id="ARBA00022967"/>
    </source>
</evidence>
<feature type="domain" description="Peptidase C39" evidence="15">
    <location>
        <begin position="25"/>
        <end position="148"/>
    </location>
</feature>
<feature type="transmembrane region" description="Helical" evidence="12">
    <location>
        <begin position="435"/>
        <end position="454"/>
    </location>
</feature>
<evidence type="ECO:0000256" key="5">
    <source>
        <dbReference type="ARBA" id="ARBA00022692"/>
    </source>
</evidence>
<dbReference type="InterPro" id="IPR005074">
    <property type="entry name" value="Peptidase_C39"/>
</dbReference>
<accession>A0A521EHJ0</accession>
<evidence type="ECO:0000313" key="16">
    <source>
        <dbReference type="EMBL" id="SMO83394.1"/>
    </source>
</evidence>
<dbReference type="InterPro" id="IPR036640">
    <property type="entry name" value="ABC1_TM_sf"/>
</dbReference>
<dbReference type="InterPro" id="IPR011527">
    <property type="entry name" value="ABC1_TM_dom"/>
</dbReference>
<evidence type="ECO:0000256" key="2">
    <source>
        <dbReference type="ARBA" id="ARBA00022448"/>
    </source>
</evidence>
<dbReference type="InterPro" id="IPR017871">
    <property type="entry name" value="ABC_transporter-like_CS"/>
</dbReference>
<dbReference type="SUPFAM" id="SSF90123">
    <property type="entry name" value="ABC transporter transmembrane region"/>
    <property type="match status" value="1"/>
</dbReference>
<dbReference type="NCBIfam" id="TIGR01193">
    <property type="entry name" value="bacteriocin_ABC"/>
    <property type="match status" value="1"/>
</dbReference>
<dbReference type="FunFam" id="3.40.50.300:FF:000221">
    <property type="entry name" value="Multidrug ABC transporter ATP-binding protein"/>
    <property type="match status" value="1"/>
</dbReference>
<dbReference type="Gene3D" id="1.20.1560.10">
    <property type="entry name" value="ABC transporter type 1, transmembrane domain"/>
    <property type="match status" value="1"/>
</dbReference>
<evidence type="ECO:0000259" key="14">
    <source>
        <dbReference type="PROSITE" id="PS50929"/>
    </source>
</evidence>
<evidence type="ECO:0000256" key="1">
    <source>
        <dbReference type="ARBA" id="ARBA00004651"/>
    </source>
</evidence>
<sequence length="738" mass="82676">MSSKGSFISRYLSLKKKNKRTNIKQHDVTDCGAACIASVAAFYDLDLPIARIRQMASTDTKGTNILGLIEASARIGFTAKGVRGTYENLPNIPLPVIAHVNQNNMAHYVVIYKVTASWLEVMDPAYGERQKVTSDEFRKNWTGVLLLLLPGDDFSAGSEKISIERRFFYLLKPHRSVLLQVLAGSVFYTILGLSSSIFLQKIVDNVLPDGNMNLLNLMGTVMIGIILLQIFINHAKTLLTIKTGQQIDARLILGYYKHLLKLPQQFFDTMRVGEIISRMNDAVKIRAFINDVLIGFAVNVFIIFFSFALMFTYCWKLALIMLIVVPLYALIYYFSNRLNKHTQRKLMEKTAELENQLVESVTAVSTIKRFGLEEFTNLKTEIRFINLLRTIYTSGMNSLWISNAGGFISSLFSVILLWTGATFVVANMITAGELLSFYAIIGYFTGPVVSLIGMNKVLQDARIAADRLFEIMDLERESTENKTELTHDMLGDIIFKNVGFRYGTRVTVFEDFSLQIPKGKITAIVGESGSGKTTLLSLLQNIYSLQSGSIQIGDYDIKYISNSSLRSVVGVVPQDVHLFAGNVIDNIAIGDLEPDMKKIIRICGEINILEFIEKLPNGFETWLGENAGNLSGGQRQRLAIARALYREPEILILDEATSSLDSAAEEYIYKTIAYLREKGKTIILIAHRLSTVVNADQICVLHHGKLIEEGRHAELLRRKSAYAAMWQKQFPLPEQAGV</sequence>
<keyword evidence="6" id="KW-0547">Nucleotide-binding</keyword>
<dbReference type="PROSITE" id="PS50893">
    <property type="entry name" value="ABC_TRANSPORTER_2"/>
    <property type="match status" value="1"/>
</dbReference>
<feature type="transmembrane region" description="Helical" evidence="12">
    <location>
        <begin position="406"/>
        <end position="429"/>
    </location>
</feature>
<dbReference type="AlphaFoldDB" id="A0A521EHJ0"/>
<comment type="subcellular location">
    <subcellularLocation>
        <location evidence="1">Cell membrane</location>
        <topology evidence="1">Multi-pass membrane protein</topology>
    </subcellularLocation>
</comment>